<dbReference type="EMBL" id="NMUH01001175">
    <property type="protein sequence ID" value="MQL89751.1"/>
    <property type="molecule type" value="Genomic_DNA"/>
</dbReference>
<dbReference type="Proteomes" id="UP000652761">
    <property type="component" value="Unassembled WGS sequence"/>
</dbReference>
<keyword evidence="2" id="KW-1185">Reference proteome</keyword>
<proteinExistence type="predicted"/>
<protein>
    <submittedName>
        <fullName evidence="1">Uncharacterized protein</fullName>
    </submittedName>
</protein>
<comment type="caution">
    <text evidence="1">The sequence shown here is derived from an EMBL/GenBank/DDBJ whole genome shotgun (WGS) entry which is preliminary data.</text>
</comment>
<sequence length="217" mass="23427">MFSRGALCRHPTVVAVTRSLVPSVRAPECVRDVGACVVRLWSHVVAPVFREPLCLGGCVPRVCFRVVLTLLLFEFIAYLTGLNSNPSGSSDPWVAARPSGSLVPGRSGRYSGIRAQGSNKICNKLITMAVPKKGTSTLLARPCRVSVRCEQLVASFSAGFKCELQESVAAIAGCACYEHGCWFARAAVEFVIGLHVHVGVSRRLREIMLCVVWPSPV</sequence>
<evidence type="ECO:0000313" key="1">
    <source>
        <dbReference type="EMBL" id="MQL89751.1"/>
    </source>
</evidence>
<reference evidence="1" key="1">
    <citation type="submission" date="2017-07" db="EMBL/GenBank/DDBJ databases">
        <title>Taro Niue Genome Assembly and Annotation.</title>
        <authorList>
            <person name="Atibalentja N."/>
            <person name="Keating K."/>
            <person name="Fields C.J."/>
        </authorList>
    </citation>
    <scope>NUCLEOTIDE SEQUENCE</scope>
    <source>
        <strain evidence="1">Niue_2</strain>
        <tissue evidence="1">Leaf</tissue>
    </source>
</reference>
<evidence type="ECO:0000313" key="2">
    <source>
        <dbReference type="Proteomes" id="UP000652761"/>
    </source>
</evidence>
<organism evidence="1 2">
    <name type="scientific">Colocasia esculenta</name>
    <name type="common">Wild taro</name>
    <name type="synonym">Arum esculentum</name>
    <dbReference type="NCBI Taxonomy" id="4460"/>
    <lineage>
        <taxon>Eukaryota</taxon>
        <taxon>Viridiplantae</taxon>
        <taxon>Streptophyta</taxon>
        <taxon>Embryophyta</taxon>
        <taxon>Tracheophyta</taxon>
        <taxon>Spermatophyta</taxon>
        <taxon>Magnoliopsida</taxon>
        <taxon>Liliopsida</taxon>
        <taxon>Araceae</taxon>
        <taxon>Aroideae</taxon>
        <taxon>Colocasieae</taxon>
        <taxon>Colocasia</taxon>
    </lineage>
</organism>
<accession>A0A843V144</accession>
<name>A0A843V144_COLES</name>
<dbReference type="AlphaFoldDB" id="A0A843V144"/>
<gene>
    <name evidence="1" type="ORF">Taro_022341</name>
</gene>